<dbReference type="Gene3D" id="3.40.50.720">
    <property type="entry name" value="NAD(P)-binding Rossmann-like Domain"/>
    <property type="match status" value="1"/>
</dbReference>
<evidence type="ECO:0008006" key="6">
    <source>
        <dbReference type="Google" id="ProtNLM"/>
    </source>
</evidence>
<dbReference type="InterPro" id="IPR036291">
    <property type="entry name" value="NAD(P)-bd_dom_sf"/>
</dbReference>
<evidence type="ECO:0000259" key="3">
    <source>
        <dbReference type="Pfam" id="PF08240"/>
    </source>
</evidence>
<dbReference type="RefSeq" id="WP_107725945.1">
    <property type="nucleotide sequence ID" value="NZ_PZZP01000001.1"/>
</dbReference>
<dbReference type="PANTHER" id="PTHR43401:SF3">
    <property type="entry name" value="L-GALACTONATE-5-DEHYDROGENASE"/>
    <property type="match status" value="1"/>
</dbReference>
<proteinExistence type="predicted"/>
<feature type="domain" description="Alcohol dehydrogenase-like N-terminal" evidence="3">
    <location>
        <begin position="25"/>
        <end position="132"/>
    </location>
</feature>
<dbReference type="Proteomes" id="UP000241639">
    <property type="component" value="Unassembled WGS sequence"/>
</dbReference>
<dbReference type="InterPro" id="IPR013154">
    <property type="entry name" value="ADH-like_N"/>
</dbReference>
<gene>
    <name evidence="4" type="ORF">C8J48_1780</name>
</gene>
<dbReference type="CDD" id="cd08261">
    <property type="entry name" value="Zn_ADH7"/>
    <property type="match status" value="1"/>
</dbReference>
<sequence>MKAIVCEKPSQMLLREEMKAQPRKSGEATVSIRRIGICGTDYHAFHGNQPFFSYPRILGHELAGEIQAIDAHPTLSVGDRVAVIPYLHCGKCGACIAGKSNCCEQLRVLGVHVDGGMCEEINVPVDNLLKVNELSYDHSALIEPFAIGAHAVRRAHIEAGESVLVIGAGPIGLGVMFFAKERGADVIALDTNPARLDFCRRWLELEHVVQLSDQTEAAIKQATGGRLPSIVLDATGNAASMMKAFDYVGHGGTLVYVGLVKQEIQFYDPDFHQKEITLKGSRNATDQDFIDVAHAFKQTTVNLDAYITHTAPFADAIPQFQTWIKPETNVIKAMIYR</sequence>
<reference evidence="4 5" key="1">
    <citation type="submission" date="2018-04" db="EMBL/GenBank/DDBJ databases">
        <title>Genomic Encyclopedia of Archaeal and Bacterial Type Strains, Phase II (KMG-II): from individual species to whole genera.</title>
        <authorList>
            <person name="Goeker M."/>
        </authorList>
    </citation>
    <scope>NUCLEOTIDE SEQUENCE [LARGE SCALE GENOMIC DNA]</scope>
    <source>
        <strain evidence="4 5">DSM 45169</strain>
    </source>
</reference>
<evidence type="ECO:0000313" key="5">
    <source>
        <dbReference type="Proteomes" id="UP000241639"/>
    </source>
</evidence>
<evidence type="ECO:0000313" key="4">
    <source>
        <dbReference type="EMBL" id="PTM59177.1"/>
    </source>
</evidence>
<dbReference type="Pfam" id="PF08240">
    <property type="entry name" value="ADH_N"/>
    <property type="match status" value="1"/>
</dbReference>
<keyword evidence="1" id="KW-0560">Oxidoreductase</keyword>
<dbReference type="OrthoDB" id="9770238at2"/>
<name>A0A2T4ZBC6_9BACL</name>
<dbReference type="SUPFAM" id="SSF51735">
    <property type="entry name" value="NAD(P)-binding Rossmann-fold domains"/>
    <property type="match status" value="1"/>
</dbReference>
<accession>A0A2T4ZBC6</accession>
<comment type="caution">
    <text evidence="4">The sequence shown here is derived from an EMBL/GenBank/DDBJ whole genome shotgun (WGS) entry which is preliminary data.</text>
</comment>
<dbReference type="InterPro" id="IPR013149">
    <property type="entry name" value="ADH-like_C"/>
</dbReference>
<evidence type="ECO:0000259" key="2">
    <source>
        <dbReference type="Pfam" id="PF00107"/>
    </source>
</evidence>
<dbReference type="InterPro" id="IPR011032">
    <property type="entry name" value="GroES-like_sf"/>
</dbReference>
<dbReference type="PANTHER" id="PTHR43401">
    <property type="entry name" value="L-THREONINE 3-DEHYDROGENASE"/>
    <property type="match status" value="1"/>
</dbReference>
<organism evidence="4 5">
    <name type="scientific">Desmospora activa DSM 45169</name>
    <dbReference type="NCBI Taxonomy" id="1121389"/>
    <lineage>
        <taxon>Bacteria</taxon>
        <taxon>Bacillati</taxon>
        <taxon>Bacillota</taxon>
        <taxon>Bacilli</taxon>
        <taxon>Bacillales</taxon>
        <taxon>Thermoactinomycetaceae</taxon>
        <taxon>Desmospora</taxon>
    </lineage>
</organism>
<dbReference type="SUPFAM" id="SSF50129">
    <property type="entry name" value="GroES-like"/>
    <property type="match status" value="1"/>
</dbReference>
<dbReference type="GO" id="GO:0016491">
    <property type="term" value="F:oxidoreductase activity"/>
    <property type="evidence" value="ECO:0007669"/>
    <property type="project" value="UniProtKB-KW"/>
</dbReference>
<dbReference type="EMBL" id="PZZP01000001">
    <property type="protein sequence ID" value="PTM59177.1"/>
    <property type="molecule type" value="Genomic_DNA"/>
</dbReference>
<dbReference type="InterPro" id="IPR050129">
    <property type="entry name" value="Zn_alcohol_dh"/>
</dbReference>
<dbReference type="Pfam" id="PF00107">
    <property type="entry name" value="ADH_zinc_N"/>
    <property type="match status" value="1"/>
</dbReference>
<protein>
    <recommendedName>
        <fullName evidence="6">2-desacetyl-2-hydroxyethyl bacteriochlorophyllide A dehydrogenase</fullName>
    </recommendedName>
</protein>
<dbReference type="Gene3D" id="3.90.180.10">
    <property type="entry name" value="Medium-chain alcohol dehydrogenases, catalytic domain"/>
    <property type="match status" value="1"/>
</dbReference>
<keyword evidence="5" id="KW-1185">Reference proteome</keyword>
<dbReference type="AlphaFoldDB" id="A0A2T4ZBC6"/>
<evidence type="ECO:0000256" key="1">
    <source>
        <dbReference type="ARBA" id="ARBA00023002"/>
    </source>
</evidence>
<feature type="domain" description="Alcohol dehydrogenase-like C-terminal" evidence="2">
    <location>
        <begin position="170"/>
        <end position="294"/>
    </location>
</feature>